<dbReference type="Gene3D" id="3.30.300.30">
    <property type="match status" value="1"/>
</dbReference>
<dbReference type="Gene3D" id="3.40.50.12780">
    <property type="entry name" value="N-terminal domain of ligase-like"/>
    <property type="match status" value="1"/>
</dbReference>
<dbReference type="PROSITE" id="PS00455">
    <property type="entry name" value="AMP_BINDING"/>
    <property type="match status" value="1"/>
</dbReference>
<dbReference type="PANTHER" id="PTHR24096:SF149">
    <property type="entry name" value="AMP-BINDING DOMAIN-CONTAINING PROTEIN-RELATED"/>
    <property type="match status" value="1"/>
</dbReference>
<dbReference type="Proteomes" id="UP000807825">
    <property type="component" value="Unassembled WGS sequence"/>
</dbReference>
<dbReference type="InterPro" id="IPR025110">
    <property type="entry name" value="AMP-bd_C"/>
</dbReference>
<organism evidence="5 6">
    <name type="scientific">Desulfomonile tiedjei</name>
    <dbReference type="NCBI Taxonomy" id="2358"/>
    <lineage>
        <taxon>Bacteria</taxon>
        <taxon>Pseudomonadati</taxon>
        <taxon>Thermodesulfobacteriota</taxon>
        <taxon>Desulfomonilia</taxon>
        <taxon>Desulfomonilales</taxon>
        <taxon>Desulfomonilaceae</taxon>
        <taxon>Desulfomonile</taxon>
    </lineage>
</organism>
<feature type="domain" description="AMP-dependent synthetase/ligase" evidence="3">
    <location>
        <begin position="43"/>
        <end position="431"/>
    </location>
</feature>
<dbReference type="InterPro" id="IPR045851">
    <property type="entry name" value="AMP-bd_C_sf"/>
</dbReference>
<dbReference type="SUPFAM" id="SSF56801">
    <property type="entry name" value="Acetyl-CoA synthetase-like"/>
    <property type="match status" value="1"/>
</dbReference>
<evidence type="ECO:0000256" key="1">
    <source>
        <dbReference type="ARBA" id="ARBA00006432"/>
    </source>
</evidence>
<dbReference type="InterPro" id="IPR020845">
    <property type="entry name" value="AMP-binding_CS"/>
</dbReference>
<protein>
    <submittedName>
        <fullName evidence="5">AMP-binding protein</fullName>
    </submittedName>
</protein>
<evidence type="ECO:0000256" key="2">
    <source>
        <dbReference type="ARBA" id="ARBA00022598"/>
    </source>
</evidence>
<accession>A0A9D6V6S7</accession>
<name>A0A9D6V6S7_9BACT</name>
<dbReference type="AlphaFoldDB" id="A0A9D6V6S7"/>
<proteinExistence type="inferred from homology"/>
<evidence type="ECO:0000259" key="4">
    <source>
        <dbReference type="Pfam" id="PF13193"/>
    </source>
</evidence>
<dbReference type="InterPro" id="IPR000873">
    <property type="entry name" value="AMP-dep_synth/lig_dom"/>
</dbReference>
<reference evidence="5" key="1">
    <citation type="submission" date="2020-07" db="EMBL/GenBank/DDBJ databases">
        <title>Huge and variable diversity of episymbiotic CPR bacteria and DPANN archaea in groundwater ecosystems.</title>
        <authorList>
            <person name="He C.Y."/>
            <person name="Keren R."/>
            <person name="Whittaker M."/>
            <person name="Farag I.F."/>
            <person name="Doudna J."/>
            <person name="Cate J.H.D."/>
            <person name="Banfield J.F."/>
        </authorList>
    </citation>
    <scope>NUCLEOTIDE SEQUENCE</scope>
    <source>
        <strain evidence="5">NC_groundwater_1664_Pr3_B-0.1um_52_9</strain>
    </source>
</reference>
<evidence type="ECO:0000313" key="6">
    <source>
        <dbReference type="Proteomes" id="UP000807825"/>
    </source>
</evidence>
<dbReference type="GO" id="GO:0016405">
    <property type="term" value="F:CoA-ligase activity"/>
    <property type="evidence" value="ECO:0007669"/>
    <property type="project" value="TreeGrafter"/>
</dbReference>
<gene>
    <name evidence="5" type="ORF">HY912_20775</name>
</gene>
<sequence>MKSKSQFHVDESKPWFQPEAGWPCQVPRNIEFPRISLYEMFCQAVEKYRDLPAIWFLKQFMTYGELAAYVDRLATGLHRTGLKKGDVVAIALPNCCQYVISYYACAKLGLIPVPVNPTYKPAEVLHELKLVGAGTVIILDVLYEPLLASIESEHHIDRLIVTNIVDMLKLSSFKKWLGKKLKKIPTGKVPKQAVSFLGLLDTKPLQVNVNVGPDDIATYIMTGGTTGIPKATVLTNFNCVSNAIQVSHWLWSKEPGACMVGILPLFHSFGMTSVMNCVLHSGMFMMLFPKPPDTEETIKTICEIGPDNQTYYPGAEVLFQRIADYPEISKYPIAKKLRGCISGAGPLHKNVKDRFQEATGVLLVEGYGLSEASPVVAGGALGGGDTTGTIGFPLPGIEWKIMDMETGTRELPVGESGELTVTGPTVMQGYLGNPTETEAAIMEIDGKRWLYTGDIGFMDEHGRVTLNDRKKQLIKVKGYSVFPTEVEQLLGSHDCIHDVAVAGLPDKETGEAVKAWVVVKKGWEGRITEEELKQWAKTNITHYKVPKHIDFIQEIPKSIVGKVLRRELQESDPIYKAFYGDSQAKE</sequence>
<comment type="similarity">
    <text evidence="1">Belongs to the ATP-dependent AMP-binding enzyme family.</text>
</comment>
<dbReference type="EMBL" id="JACRDE010000544">
    <property type="protein sequence ID" value="MBI5251934.1"/>
    <property type="molecule type" value="Genomic_DNA"/>
</dbReference>
<feature type="domain" description="AMP-binding enzyme C-terminal" evidence="4">
    <location>
        <begin position="485"/>
        <end position="562"/>
    </location>
</feature>
<dbReference type="Pfam" id="PF00501">
    <property type="entry name" value="AMP-binding"/>
    <property type="match status" value="1"/>
</dbReference>
<comment type="caution">
    <text evidence="5">The sequence shown here is derived from an EMBL/GenBank/DDBJ whole genome shotgun (WGS) entry which is preliminary data.</text>
</comment>
<evidence type="ECO:0000259" key="3">
    <source>
        <dbReference type="Pfam" id="PF00501"/>
    </source>
</evidence>
<dbReference type="PANTHER" id="PTHR24096">
    <property type="entry name" value="LONG-CHAIN-FATTY-ACID--COA LIGASE"/>
    <property type="match status" value="1"/>
</dbReference>
<dbReference type="InterPro" id="IPR042099">
    <property type="entry name" value="ANL_N_sf"/>
</dbReference>
<dbReference type="Pfam" id="PF13193">
    <property type="entry name" value="AMP-binding_C"/>
    <property type="match status" value="1"/>
</dbReference>
<evidence type="ECO:0000313" key="5">
    <source>
        <dbReference type="EMBL" id="MBI5251934.1"/>
    </source>
</evidence>
<keyword evidence="2" id="KW-0436">Ligase</keyword>